<dbReference type="EMBL" id="JAEPRB010000781">
    <property type="protein sequence ID" value="KAG2212140.1"/>
    <property type="molecule type" value="Genomic_DNA"/>
</dbReference>
<evidence type="ECO:0000256" key="1">
    <source>
        <dbReference type="SAM" id="MobiDB-lite"/>
    </source>
</evidence>
<organism evidence="2 3">
    <name type="scientific">Circinella minor</name>
    <dbReference type="NCBI Taxonomy" id="1195481"/>
    <lineage>
        <taxon>Eukaryota</taxon>
        <taxon>Fungi</taxon>
        <taxon>Fungi incertae sedis</taxon>
        <taxon>Mucoromycota</taxon>
        <taxon>Mucoromycotina</taxon>
        <taxon>Mucoromycetes</taxon>
        <taxon>Mucorales</taxon>
        <taxon>Lichtheimiaceae</taxon>
        <taxon>Circinella</taxon>
    </lineage>
</organism>
<feature type="region of interest" description="Disordered" evidence="1">
    <location>
        <begin position="46"/>
        <end position="75"/>
    </location>
</feature>
<reference evidence="2 3" key="1">
    <citation type="submission" date="2020-12" db="EMBL/GenBank/DDBJ databases">
        <title>Metabolic potential, ecology and presence of endohyphal bacteria is reflected in genomic diversity of Mucoromycotina.</title>
        <authorList>
            <person name="Muszewska A."/>
            <person name="Okrasinska A."/>
            <person name="Steczkiewicz K."/>
            <person name="Drgas O."/>
            <person name="Orlowska M."/>
            <person name="Perlinska-Lenart U."/>
            <person name="Aleksandrzak-Piekarczyk T."/>
            <person name="Szatraj K."/>
            <person name="Zielenkiewicz U."/>
            <person name="Pilsyk S."/>
            <person name="Malc E."/>
            <person name="Mieczkowski P."/>
            <person name="Kruszewska J.S."/>
            <person name="Biernat P."/>
            <person name="Pawlowska J."/>
        </authorList>
    </citation>
    <scope>NUCLEOTIDE SEQUENCE [LARGE SCALE GENOMIC DNA]</scope>
    <source>
        <strain evidence="2 3">CBS 142.35</strain>
    </source>
</reference>
<comment type="caution">
    <text evidence="2">The sequence shown here is derived from an EMBL/GenBank/DDBJ whole genome shotgun (WGS) entry which is preliminary data.</text>
</comment>
<protein>
    <submittedName>
        <fullName evidence="2">Uncharacterized protein</fullName>
    </submittedName>
</protein>
<name>A0A8H7RKC7_9FUNG</name>
<accession>A0A8H7RKC7</accession>
<gene>
    <name evidence="2" type="ORF">INT45_010465</name>
</gene>
<evidence type="ECO:0000313" key="3">
    <source>
        <dbReference type="Proteomes" id="UP000646827"/>
    </source>
</evidence>
<sequence length="75" mass="8839">MVRIQQEIDRDRAKAVLISAQSEMLIAKHKIMKHILDELKEEMESLKKKQKEMVNVEGEDEEEKGDGEEEEEEKQ</sequence>
<feature type="compositionally biased region" description="Acidic residues" evidence="1">
    <location>
        <begin position="57"/>
        <end position="75"/>
    </location>
</feature>
<dbReference type="Proteomes" id="UP000646827">
    <property type="component" value="Unassembled WGS sequence"/>
</dbReference>
<evidence type="ECO:0000313" key="2">
    <source>
        <dbReference type="EMBL" id="KAG2212140.1"/>
    </source>
</evidence>
<keyword evidence="3" id="KW-1185">Reference proteome</keyword>
<dbReference type="AlphaFoldDB" id="A0A8H7RKC7"/>
<proteinExistence type="predicted"/>